<dbReference type="SMART" id="SM00915">
    <property type="entry name" value="Jacalin"/>
    <property type="match status" value="1"/>
</dbReference>
<evidence type="ECO:0000256" key="1">
    <source>
        <dbReference type="ARBA" id="ARBA00022734"/>
    </source>
</evidence>
<dbReference type="EMBL" id="LR862139">
    <property type="protein sequence ID" value="CAD1818317.1"/>
    <property type="molecule type" value="Genomic_DNA"/>
</dbReference>
<dbReference type="InterPro" id="IPR036404">
    <property type="entry name" value="Jacalin-like_lectin_dom_sf"/>
</dbReference>
<dbReference type="Pfam" id="PF01419">
    <property type="entry name" value="Jacalin"/>
    <property type="match status" value="1"/>
</dbReference>
<evidence type="ECO:0000259" key="2">
    <source>
        <dbReference type="PROSITE" id="PS51752"/>
    </source>
</evidence>
<dbReference type="Gene3D" id="2.100.10.30">
    <property type="entry name" value="Jacalin-like lectin domain"/>
    <property type="match status" value="1"/>
</dbReference>
<feature type="domain" description="Jacalin-type lectin" evidence="2">
    <location>
        <begin position="3"/>
        <end position="142"/>
    </location>
</feature>
<dbReference type="PROSITE" id="PS51752">
    <property type="entry name" value="JACALIN_LECTIN"/>
    <property type="match status" value="1"/>
</dbReference>
<gene>
    <name evidence="3" type="ORF">CB5_LOCUS1528</name>
</gene>
<name>A0A6V7NIF7_ANACO</name>
<reference evidence="3" key="1">
    <citation type="submission" date="2020-07" db="EMBL/GenBank/DDBJ databases">
        <authorList>
            <person name="Lin J."/>
        </authorList>
    </citation>
    <scope>NUCLEOTIDE SEQUENCE</scope>
</reference>
<dbReference type="SUPFAM" id="SSF51101">
    <property type="entry name" value="Mannose-binding lectins"/>
    <property type="match status" value="1"/>
</dbReference>
<keyword evidence="1" id="KW-0430">Lectin</keyword>
<organism evidence="3">
    <name type="scientific">Ananas comosus var. bracteatus</name>
    <name type="common">red pineapple</name>
    <dbReference type="NCBI Taxonomy" id="296719"/>
    <lineage>
        <taxon>Eukaryota</taxon>
        <taxon>Viridiplantae</taxon>
        <taxon>Streptophyta</taxon>
        <taxon>Embryophyta</taxon>
        <taxon>Tracheophyta</taxon>
        <taxon>Spermatophyta</taxon>
        <taxon>Magnoliopsida</taxon>
        <taxon>Liliopsida</taxon>
        <taxon>Poales</taxon>
        <taxon>Bromeliaceae</taxon>
        <taxon>Bromelioideae</taxon>
        <taxon>Ananas</taxon>
    </lineage>
</organism>
<dbReference type="PANTHER" id="PTHR46506">
    <property type="entry name" value="OS05G0143600 PROTEIN"/>
    <property type="match status" value="1"/>
</dbReference>
<dbReference type="InterPro" id="IPR001229">
    <property type="entry name" value="Jacalin-like_lectin_dom"/>
</dbReference>
<evidence type="ECO:0000313" key="3">
    <source>
        <dbReference type="EMBL" id="CAD1818317.1"/>
    </source>
</evidence>
<accession>A0A6V7NIF7</accession>
<sequence length="142" mass="15430">MGVVKEGPWGGDKEGKPFDTKTVGWILGFEVWYDDYITGIRFNYKQDGFEIWTPVYGSQSGGSREKVQISRRLTGIRVTVDSKDNLTVVRSLTLVAGPNISYGPYGSSGAGNSFSANGTNIVGFFGRSSTELINAIGIYINT</sequence>
<dbReference type="AlphaFoldDB" id="A0A6V7NIF7"/>
<protein>
    <recommendedName>
        <fullName evidence="2">Jacalin-type lectin domain-containing protein</fullName>
    </recommendedName>
</protein>
<proteinExistence type="predicted"/>
<dbReference type="GO" id="GO:0030246">
    <property type="term" value="F:carbohydrate binding"/>
    <property type="evidence" value="ECO:0007669"/>
    <property type="project" value="UniProtKB-KW"/>
</dbReference>